<organism evidence="1 2">
    <name type="scientific">Arthrobacter pigmenti</name>
    <dbReference type="NCBI Taxonomy" id="271432"/>
    <lineage>
        <taxon>Bacteria</taxon>
        <taxon>Bacillati</taxon>
        <taxon>Actinomycetota</taxon>
        <taxon>Actinomycetes</taxon>
        <taxon>Micrococcales</taxon>
        <taxon>Micrococcaceae</taxon>
        <taxon>Arthrobacter</taxon>
    </lineage>
</organism>
<dbReference type="AlphaFoldDB" id="A0A846RP48"/>
<reference evidence="1 2" key="1">
    <citation type="submission" date="2020-03" db="EMBL/GenBank/DDBJ databases">
        <title>Sequencing the genomes of 1000 actinobacteria strains.</title>
        <authorList>
            <person name="Klenk H.-P."/>
        </authorList>
    </citation>
    <scope>NUCLEOTIDE SEQUENCE [LARGE SCALE GENOMIC DNA]</scope>
    <source>
        <strain evidence="1 2">DSM 16403</strain>
    </source>
</reference>
<keyword evidence="2" id="KW-1185">Reference proteome</keyword>
<sequence>MTGAILHREPLPAAPAYGRGTIGEVFTSSAAALGLPGFVNALDLPIARRVCVVLVDGLGAGLLRQRSGHAPFLRGFLDSARKIGSVFPSTTAAALASLGTGLPPGQHGLVGYDVLDPAQGKVVNMLGGWDAEVEPARWQPHSTVFERIAADVPVTSVGLPRFDNSGLTRAALRGSTYVAGSTPQARVEAVCSALAASEQALVYLYLNDLDKTGHRSGSASPEWGERLEDLDRSMRSLAAKLPPHTLLLLTADHGMVDVERRHRIDYSAEPRLTDGVTHTAGEPRMVHLYTDPDLSPSEREHLVQTWRETYGSRAWILTRAEAISAGLFGSVDPGVEARIGDVLVAAREPVAFYDTRRVAASALDVVGQHGSVTRAEREVPLLTLKKPGPAPSRIVGR</sequence>
<evidence type="ECO:0000313" key="1">
    <source>
        <dbReference type="EMBL" id="NJC22134.1"/>
    </source>
</evidence>
<name>A0A846RP48_9MICC</name>
<dbReference type="GO" id="GO:0016787">
    <property type="term" value="F:hydrolase activity"/>
    <property type="evidence" value="ECO:0007669"/>
    <property type="project" value="UniProtKB-ARBA"/>
</dbReference>
<dbReference type="InterPro" id="IPR017850">
    <property type="entry name" value="Alkaline_phosphatase_core_sf"/>
</dbReference>
<dbReference type="Proteomes" id="UP000547458">
    <property type="component" value="Unassembled WGS sequence"/>
</dbReference>
<evidence type="ECO:0000313" key="2">
    <source>
        <dbReference type="Proteomes" id="UP000547458"/>
    </source>
</evidence>
<dbReference type="PANTHER" id="PTHR10151">
    <property type="entry name" value="ECTONUCLEOTIDE PYROPHOSPHATASE/PHOSPHODIESTERASE"/>
    <property type="match status" value="1"/>
</dbReference>
<dbReference type="Gene3D" id="3.40.720.10">
    <property type="entry name" value="Alkaline Phosphatase, subunit A"/>
    <property type="match status" value="1"/>
</dbReference>
<accession>A0A846RP48</accession>
<evidence type="ECO:0008006" key="3">
    <source>
        <dbReference type="Google" id="ProtNLM"/>
    </source>
</evidence>
<dbReference type="SUPFAM" id="SSF53649">
    <property type="entry name" value="Alkaline phosphatase-like"/>
    <property type="match status" value="1"/>
</dbReference>
<dbReference type="RefSeq" id="WP_167992504.1">
    <property type="nucleotide sequence ID" value="NZ_JAATJL010000001.1"/>
</dbReference>
<dbReference type="PANTHER" id="PTHR10151:SF120">
    <property type="entry name" value="BIS(5'-ADENOSYL)-TRIPHOSPHATASE"/>
    <property type="match status" value="1"/>
</dbReference>
<gene>
    <name evidence="1" type="ORF">BJ994_001210</name>
</gene>
<comment type="caution">
    <text evidence="1">The sequence shown here is derived from an EMBL/GenBank/DDBJ whole genome shotgun (WGS) entry which is preliminary data.</text>
</comment>
<dbReference type="EMBL" id="JAATJL010000001">
    <property type="protein sequence ID" value="NJC22134.1"/>
    <property type="molecule type" value="Genomic_DNA"/>
</dbReference>
<protein>
    <recommendedName>
        <fullName evidence="3">Alkaline phosphatase family protein</fullName>
    </recommendedName>
</protein>
<dbReference type="InterPro" id="IPR002591">
    <property type="entry name" value="Phosphodiest/P_Trfase"/>
</dbReference>
<dbReference type="Pfam" id="PF01663">
    <property type="entry name" value="Phosphodiest"/>
    <property type="match status" value="1"/>
</dbReference>
<proteinExistence type="predicted"/>